<dbReference type="FunFam" id="3.40.50.10190:FF:000052">
    <property type="entry name" value="Transcription coactivator"/>
    <property type="match status" value="1"/>
</dbReference>
<dbReference type="FunFam" id="3.40.50.10190:FF:000057">
    <property type="entry name" value="Transcription coactivator"/>
    <property type="match status" value="1"/>
</dbReference>
<evidence type="ECO:0000259" key="3">
    <source>
        <dbReference type="PROSITE" id="PS50172"/>
    </source>
</evidence>
<proteinExistence type="predicted"/>
<dbReference type="Pfam" id="PF00533">
    <property type="entry name" value="BRCT"/>
    <property type="match status" value="2"/>
</dbReference>
<dbReference type="eggNOG" id="KOG1929">
    <property type="taxonomic scope" value="Eukaryota"/>
</dbReference>
<feature type="region of interest" description="Disordered" evidence="2">
    <location>
        <begin position="328"/>
        <end position="365"/>
    </location>
</feature>
<feature type="domain" description="BRCT" evidence="3">
    <location>
        <begin position="367"/>
        <end position="459"/>
    </location>
</feature>
<dbReference type="GO" id="GO:0006270">
    <property type="term" value="P:DNA replication initiation"/>
    <property type="evidence" value="ECO:0007669"/>
    <property type="project" value="TreeGrafter"/>
</dbReference>
<dbReference type="CDD" id="cd17731">
    <property type="entry name" value="BRCT_TopBP1_rpt2_like"/>
    <property type="match status" value="2"/>
</dbReference>
<dbReference type="GO" id="GO:0007095">
    <property type="term" value="P:mitotic G2 DNA damage checkpoint signaling"/>
    <property type="evidence" value="ECO:0007669"/>
    <property type="project" value="TreeGrafter"/>
</dbReference>
<dbReference type="GO" id="GO:0033314">
    <property type="term" value="P:mitotic DNA replication checkpoint signaling"/>
    <property type="evidence" value="ECO:0007669"/>
    <property type="project" value="TreeGrafter"/>
</dbReference>
<sequence>MKTTQLFKGANVFMSRNLVPPEVFDTLLDALKLNGAEIFLCCDPSRSGPCDFHVIASPDHEKFKDLKAKGCNLIGPQCVLSCAKEGRPLPQGGFNCCLAMDGLKVLASGFLMDEKVKIEELVTSMGGVFLSKASPDVNFVIVKNVLAGKYKSYIQKKPVVALSWLLKCWDEHRVVPQEPYKIPPFYGLTICVTKIPADERKGMEKLILEYGGRYSGELTRRCTHLIADAAEGDKYKVARKWGHIQIVTRKWFQQSIARKVCLNEESYPVLGSMPLSRGVRNLVSHDGQEKFPGCPISLSPSAVAAADSYASYPQSRDSDIEASASQKLFSTSMNPSTDVKEPIKGPSTEPQEQNFDGCTARDSESEDNDLYLSDCRIFLLGFEASEMRRLVKLVRRGGGSRYMMLSERMTHIVVGTPSESEKKEARSVAASGVIQVVTPSWLEDCDREKKEIPIHKLYTAHNLILPRDSACLTKGTLAGMSGMEQGKNTFPQTMAYDSSSRSVNVSNEAATLLGQNKEAMLEFGRKDEIHVERKIVSLEKKETLNSLVTNKTKEQQKIQCEINVQNKQERKSSVFKGKTFCFSDSFSEDRRPEIVEWVNQGGGDVVYDPFMHNTHFTIECHGAFRSAGNTQTIYVSSHWVRSCLEDGCLLDVSSHILYSPLPCQIPLPGFESLRFCVSRYEEKEKLLLRNLCFVLGAKFGEKLTRRTTHLLCKFAGGQKYEATSKWGTVCVTSEWVYECVRQNRVVCPDNFRPKELTTQDRDAGFGLTSQLHTQFVPMASSMASCDNESLLVSHSEDREIAQSFGGKNGCGKSEVNNRLGETGREESFPPKKAKLLRDGQESNVFPVGEHPSSCARTLKSGDGIVSGNDVASGREVPDVADAIEDLLEQTSKLTSTSEQYNSGDRSVTGLSRHWINRVLENDGACNPPGDVITGTYGNFSETQTESQVVGYEEDLSGRQMLIDRVRTRSSLT</sequence>
<accession>V4M898</accession>
<dbReference type="SMART" id="SM00292">
    <property type="entry name" value="BRCT"/>
    <property type="match status" value="6"/>
</dbReference>
<feature type="domain" description="BRCT" evidence="3">
    <location>
        <begin position="670"/>
        <end position="753"/>
    </location>
</feature>
<dbReference type="CDD" id="cd17718">
    <property type="entry name" value="BRCT_TopBP1_rpt3"/>
    <property type="match status" value="1"/>
</dbReference>
<reference evidence="4 5" key="1">
    <citation type="journal article" date="2013" name="Front. Plant Sci.">
        <title>The Reference Genome of the Halophytic Plant Eutrema salsugineum.</title>
        <authorList>
            <person name="Yang R."/>
            <person name="Jarvis D.E."/>
            <person name="Chen H."/>
            <person name="Beilstein M.A."/>
            <person name="Grimwood J."/>
            <person name="Jenkins J."/>
            <person name="Shu S."/>
            <person name="Prochnik S."/>
            <person name="Xin M."/>
            <person name="Ma C."/>
            <person name="Schmutz J."/>
            <person name="Wing R.A."/>
            <person name="Mitchell-Olds T."/>
            <person name="Schumaker K.S."/>
            <person name="Wang X."/>
        </authorList>
    </citation>
    <scope>NUCLEOTIDE SEQUENCE [LARGE SCALE GENOMIC DNA]</scope>
</reference>
<dbReference type="EMBL" id="KI517953">
    <property type="protein sequence ID" value="ESQ27386.1"/>
    <property type="molecule type" value="Genomic_DNA"/>
</dbReference>
<dbReference type="FunFam" id="3.40.50.10190:FF:000070">
    <property type="entry name" value="Transcription coactivator"/>
    <property type="match status" value="1"/>
</dbReference>
<dbReference type="GO" id="GO:0007143">
    <property type="term" value="P:female meiotic nuclear division"/>
    <property type="evidence" value="ECO:0007669"/>
    <property type="project" value="EnsemblPlants"/>
</dbReference>
<evidence type="ECO:0000313" key="4">
    <source>
        <dbReference type="EMBL" id="ESQ27386.1"/>
    </source>
</evidence>
<dbReference type="InterPro" id="IPR059215">
    <property type="entry name" value="BRCT2_TopBP1-like"/>
</dbReference>
<feature type="compositionally biased region" description="Polar residues" evidence="2">
    <location>
        <begin position="328"/>
        <end position="337"/>
    </location>
</feature>
<dbReference type="OMA" id="NLTRRCT"/>
<protein>
    <recommendedName>
        <fullName evidence="3">BRCT domain-containing protein</fullName>
    </recommendedName>
</protein>
<keyword evidence="1" id="KW-0677">Repeat</keyword>
<gene>
    <name evidence="4" type="ORF">EUTSA_v10018076mg</name>
</gene>
<dbReference type="CDD" id="cd00027">
    <property type="entry name" value="BRCT"/>
    <property type="match status" value="1"/>
</dbReference>
<dbReference type="Gramene" id="ESQ27386">
    <property type="protein sequence ID" value="ESQ27386"/>
    <property type="gene ID" value="EUTSA_v10018076mg"/>
</dbReference>
<keyword evidence="5" id="KW-1185">Reference proteome</keyword>
<dbReference type="OrthoDB" id="251770at2759"/>
<dbReference type="KEGG" id="eus:EUTSA_v10018076mg"/>
<evidence type="ECO:0000256" key="2">
    <source>
        <dbReference type="SAM" id="MobiDB-lite"/>
    </source>
</evidence>
<dbReference type="FunFam" id="3.40.50.10190:FF:000061">
    <property type="entry name" value="Transcription coactivator"/>
    <property type="match status" value="1"/>
</dbReference>
<evidence type="ECO:0000256" key="1">
    <source>
        <dbReference type="ARBA" id="ARBA00022737"/>
    </source>
</evidence>
<evidence type="ECO:0000313" key="5">
    <source>
        <dbReference type="Proteomes" id="UP000030689"/>
    </source>
</evidence>
<feature type="region of interest" description="Disordered" evidence="2">
    <location>
        <begin position="803"/>
        <end position="829"/>
    </location>
</feature>
<dbReference type="Pfam" id="PF12738">
    <property type="entry name" value="PTCB-BRCT"/>
    <property type="match status" value="2"/>
</dbReference>
<name>V4M898_EUTSA</name>
<dbReference type="AlphaFoldDB" id="V4M898"/>
<dbReference type="PANTHER" id="PTHR13561">
    <property type="entry name" value="DNA REPLICATION REGULATOR DPB11-RELATED"/>
    <property type="match status" value="1"/>
</dbReference>
<organism evidence="4 5">
    <name type="scientific">Eutrema salsugineum</name>
    <name type="common">Saltwater cress</name>
    <name type="synonym">Sisymbrium salsugineum</name>
    <dbReference type="NCBI Taxonomy" id="72664"/>
    <lineage>
        <taxon>Eukaryota</taxon>
        <taxon>Viridiplantae</taxon>
        <taxon>Streptophyta</taxon>
        <taxon>Embryophyta</taxon>
        <taxon>Tracheophyta</taxon>
        <taxon>Spermatophyta</taxon>
        <taxon>Magnoliopsida</taxon>
        <taxon>eudicotyledons</taxon>
        <taxon>Gunneridae</taxon>
        <taxon>Pentapetalae</taxon>
        <taxon>rosids</taxon>
        <taxon>malvids</taxon>
        <taxon>Brassicales</taxon>
        <taxon>Brassicaceae</taxon>
        <taxon>Eutremeae</taxon>
        <taxon>Eutrema</taxon>
    </lineage>
</organism>
<dbReference type="InterPro" id="IPR001357">
    <property type="entry name" value="BRCT_dom"/>
</dbReference>
<dbReference type="PROSITE" id="PS50172">
    <property type="entry name" value="BRCT"/>
    <property type="match status" value="5"/>
</dbReference>
<feature type="domain" description="BRCT" evidence="3">
    <location>
        <begin position="100"/>
        <end position="182"/>
    </location>
</feature>
<dbReference type="SUPFAM" id="SSF52113">
    <property type="entry name" value="BRCT domain"/>
    <property type="match status" value="5"/>
</dbReference>
<feature type="domain" description="BRCT" evidence="3">
    <location>
        <begin position="570"/>
        <end position="657"/>
    </location>
</feature>
<dbReference type="Proteomes" id="UP000030689">
    <property type="component" value="Unassembled WGS sequence"/>
</dbReference>
<feature type="domain" description="BRCT" evidence="3">
    <location>
        <begin position="180"/>
        <end position="269"/>
    </location>
</feature>
<dbReference type="InterPro" id="IPR036420">
    <property type="entry name" value="BRCT_dom_sf"/>
</dbReference>
<dbReference type="Gene3D" id="3.40.50.10190">
    <property type="entry name" value="BRCT domain"/>
    <property type="match status" value="6"/>
</dbReference>
<dbReference type="STRING" id="72664.V4M898"/>
<dbReference type="FunFam" id="3.40.50.10190:FF:000010">
    <property type="entry name" value="DNA topoisomerase II binding protein 1"/>
    <property type="match status" value="1"/>
</dbReference>
<dbReference type="PANTHER" id="PTHR13561:SF20">
    <property type="entry name" value="DNA TOPOISOMERASE 2-BINDING PROTEIN 1"/>
    <property type="match status" value="1"/>
</dbReference>